<evidence type="ECO:0000313" key="3">
    <source>
        <dbReference type="EMBL" id="VAX20400.1"/>
    </source>
</evidence>
<evidence type="ECO:0000259" key="2">
    <source>
        <dbReference type="PROSITE" id="PS51371"/>
    </source>
</evidence>
<keyword evidence="1" id="KW-0129">CBS domain</keyword>
<proteinExistence type="predicted"/>
<organism evidence="3">
    <name type="scientific">hydrothermal vent metagenome</name>
    <dbReference type="NCBI Taxonomy" id="652676"/>
    <lineage>
        <taxon>unclassified sequences</taxon>
        <taxon>metagenomes</taxon>
        <taxon>ecological metagenomes</taxon>
    </lineage>
</organism>
<dbReference type="Pfam" id="PF00571">
    <property type="entry name" value="CBS"/>
    <property type="match status" value="2"/>
</dbReference>
<dbReference type="InterPro" id="IPR046342">
    <property type="entry name" value="CBS_dom_sf"/>
</dbReference>
<dbReference type="SMART" id="SM00116">
    <property type="entry name" value="CBS"/>
    <property type="match status" value="2"/>
</dbReference>
<dbReference type="InterPro" id="IPR000644">
    <property type="entry name" value="CBS_dom"/>
</dbReference>
<dbReference type="SUPFAM" id="SSF54631">
    <property type="entry name" value="CBS-domain pair"/>
    <property type="match status" value="1"/>
</dbReference>
<dbReference type="Gene3D" id="3.10.580.10">
    <property type="entry name" value="CBS-domain"/>
    <property type="match status" value="1"/>
</dbReference>
<accession>A0A3B1CC90</accession>
<dbReference type="PROSITE" id="PS51371">
    <property type="entry name" value="CBS"/>
    <property type="match status" value="2"/>
</dbReference>
<gene>
    <name evidence="3" type="ORF">MNBD_IGNAVI01-524</name>
</gene>
<reference evidence="3" key="1">
    <citation type="submission" date="2018-06" db="EMBL/GenBank/DDBJ databases">
        <authorList>
            <person name="Zhirakovskaya E."/>
        </authorList>
    </citation>
    <scope>NUCLEOTIDE SEQUENCE</scope>
</reference>
<dbReference type="AlphaFoldDB" id="A0A3B1CC90"/>
<dbReference type="PANTHER" id="PTHR43080:SF2">
    <property type="entry name" value="CBS DOMAIN-CONTAINING PROTEIN"/>
    <property type="match status" value="1"/>
</dbReference>
<evidence type="ECO:0000256" key="1">
    <source>
        <dbReference type="ARBA" id="ARBA00023122"/>
    </source>
</evidence>
<dbReference type="InterPro" id="IPR051257">
    <property type="entry name" value="Diverse_CBS-Domain"/>
</dbReference>
<dbReference type="EMBL" id="UOGD01000167">
    <property type="protein sequence ID" value="VAX20400.1"/>
    <property type="molecule type" value="Genomic_DNA"/>
</dbReference>
<sequence>MYTAQDILNEKGTEVIHTHPESTVADALKIMLDKKIGAIVIKDGEDIVGIWTERDLMRNVVTEGFFSKTSKIKDYMSTDLKLAKHDDTILTLQDKFLGKRIRHLFIEKDGKIIGLISTGDVIKAIINEKTKEFEQLHAIVKFDYYEDWKFKRKKR</sequence>
<feature type="domain" description="CBS" evidence="2">
    <location>
        <begin position="8"/>
        <end position="69"/>
    </location>
</feature>
<dbReference type="PANTHER" id="PTHR43080">
    <property type="entry name" value="CBS DOMAIN-CONTAINING PROTEIN CBSX3, MITOCHONDRIAL"/>
    <property type="match status" value="1"/>
</dbReference>
<feature type="domain" description="CBS" evidence="2">
    <location>
        <begin position="76"/>
        <end position="132"/>
    </location>
</feature>
<name>A0A3B1CC90_9ZZZZ</name>
<protein>
    <recommendedName>
        <fullName evidence="2">CBS domain-containing protein</fullName>
    </recommendedName>
</protein>